<dbReference type="EMBL" id="FRCL01000002">
    <property type="protein sequence ID" value="SHM04445.1"/>
    <property type="molecule type" value="Genomic_DNA"/>
</dbReference>
<protein>
    <submittedName>
        <fullName evidence="1">Uncharacterized protein</fullName>
    </submittedName>
</protein>
<gene>
    <name evidence="1" type="ORF">SAMN05216269_102181</name>
</gene>
<proteinExistence type="predicted"/>
<sequence length="412" mass="46343">MRKTIYIVFLLSIALLLAFGTLLGRAKKEVFILDTKTKFFIAGNEVKIQFTSNSKTVVPQLYIIHSYGKTLLVGTYKNGKLTFKLPELYAKKTGTVSWFLIASEKTIAQGIFEIIPNKNRQTQIENYLGPRSILAGGKEFTMMVAVPTDGLDNPVMENTPVLIKNQFLNNITIDTEKTKDFIAWKNIFSSRPSGKILVSTECKNSATKEIETEVYPNIASDFSINYSRNHDFADGNQITTLSTSVIKDHYNNIVSDGTLVAFIITNKTNIILKTFGTTINGIATGQLLHPDHPDFYTIKAYITGIAESNSFTIQYKAIIAKFNYAFSNHNRTLTVGPLKSFMNQLVPDGIKVTVKVIHENKLIETLQEDTSNGIVKFYISPDFYKAKKYRFEITTLGITQKSEIKNYDPNQQ</sequence>
<dbReference type="InterPro" id="IPR013783">
    <property type="entry name" value="Ig-like_fold"/>
</dbReference>
<accession>A0A1M7FKE0</accession>
<dbReference type="SUPFAM" id="SSF49373">
    <property type="entry name" value="Invasin/intimin cell-adhesion fragments"/>
    <property type="match status" value="1"/>
</dbReference>
<dbReference type="AlphaFoldDB" id="A0A1M7FKE0"/>
<evidence type="ECO:0000313" key="1">
    <source>
        <dbReference type="EMBL" id="SHM04445.1"/>
    </source>
</evidence>
<organism evidence="1 2">
    <name type="scientific">Flavobacterium xinjiangense</name>
    <dbReference type="NCBI Taxonomy" id="178356"/>
    <lineage>
        <taxon>Bacteria</taxon>
        <taxon>Pseudomonadati</taxon>
        <taxon>Bacteroidota</taxon>
        <taxon>Flavobacteriia</taxon>
        <taxon>Flavobacteriales</taxon>
        <taxon>Flavobacteriaceae</taxon>
        <taxon>Flavobacterium</taxon>
    </lineage>
</organism>
<dbReference type="InterPro" id="IPR008964">
    <property type="entry name" value="Invasin/intimin_cell_adhesion"/>
</dbReference>
<name>A0A1M7FKE0_9FLAO</name>
<dbReference type="STRING" id="178356.SAMN05216269_102181"/>
<evidence type="ECO:0000313" key="2">
    <source>
        <dbReference type="Proteomes" id="UP000184092"/>
    </source>
</evidence>
<dbReference type="RefSeq" id="WP_073205286.1">
    <property type="nucleotide sequence ID" value="NZ_FRCL01000002.1"/>
</dbReference>
<keyword evidence="2" id="KW-1185">Reference proteome</keyword>
<dbReference type="Proteomes" id="UP000184092">
    <property type="component" value="Unassembled WGS sequence"/>
</dbReference>
<dbReference type="Gene3D" id="2.60.40.10">
    <property type="entry name" value="Immunoglobulins"/>
    <property type="match status" value="1"/>
</dbReference>
<dbReference type="OrthoDB" id="980944at2"/>
<reference evidence="2" key="1">
    <citation type="submission" date="2016-11" db="EMBL/GenBank/DDBJ databases">
        <authorList>
            <person name="Varghese N."/>
            <person name="Submissions S."/>
        </authorList>
    </citation>
    <scope>NUCLEOTIDE SEQUENCE [LARGE SCALE GENOMIC DNA]</scope>
    <source>
        <strain evidence="2">CGMCC 1.2749</strain>
    </source>
</reference>